<evidence type="ECO:0000313" key="3">
    <source>
        <dbReference type="EMBL" id="PJZ94887.1"/>
    </source>
</evidence>
<evidence type="ECO:0000313" key="2">
    <source>
        <dbReference type="EMBL" id="MDV6234308.1"/>
    </source>
</evidence>
<dbReference type="EMBL" id="NPEF02000001">
    <property type="protein sequence ID" value="MDV6234308.1"/>
    <property type="molecule type" value="Genomic_DNA"/>
</dbReference>
<reference evidence="2 4" key="2">
    <citation type="journal article" date="2018" name="Microb. Genom.">
        <title>Deciphering the unexplored Leptospira diversity from soils uncovers genomic evolution to virulence.</title>
        <authorList>
            <person name="Thibeaux R."/>
            <person name="Iraola G."/>
            <person name="Ferres I."/>
            <person name="Bierque E."/>
            <person name="Girault D."/>
            <person name="Soupe-Gilbert M.E."/>
            <person name="Picardeau M."/>
            <person name="Goarant C."/>
        </authorList>
    </citation>
    <scope>NUCLEOTIDE SEQUENCE [LARGE SCALE GENOMIC DNA]</scope>
    <source>
        <strain evidence="2 4">ATI7-C-A5</strain>
    </source>
</reference>
<keyword evidence="1" id="KW-0732">Signal</keyword>
<sequence length="863" mass="99721">MKLLSSKFRFLLVLNGLFFVSFSAIAQSKQEFGWAKSSEGFSFNLNGKTVFQSANEVRPFPENFSLLEKTDYLFYAGEYYILNKDVRRYETLLKLTSGAEPELVLGGIFLRILKELNFSSKESSRPLLTQFIKNEKSPYLKELAEGFDQSVFEKKSSENVKCSRKNAYYSLCKTLRLKKYLSDFKAESKSHEREYLNLNRTLAPFLEDPELKYIPFLSNFIFNIADQLAELGLSREAVHFQKILIISENLSGRIVGYSYEKLAYFYLIGGDLVSAEKVLDYILKYHPDPKTAYKNQLYLKLGTIAYLNQEYKKSLEYYLNLDFLEWPSSILNPFLGEPISINSARDLISMAIWRSKSSFKAVDALKSVSTPKNLTEDDLFTRLRIIQILMNDEPDVAGKMATEITFLAQSKGWKRVEYASTLLNGFIHYKKNDLRKAIIEFTKAYGILKNADPVYTEEWIRLTGLFYSHKESRSLKTVKGALDQAVAITIQRSPDDMLLQLKNYLPAVYGIREFTDAAVNYYILHGHTLELLAFLSRLEQKEVMGNNAYPNTLVSIMDTSRRISSFRGFYPGPKEHLSSSRSEIRKTEVARLMEELDPFRNQEIKKSHIPVLSVFVRDKRTYVFWKPGDFQDLELKEIPSESASSFTVQSVLKSLIESSSKRDSVQIYLNVSGMESFDYLRKEFPETDFRLFTKFSRKDDSAKPERVYVGDCGNSGNANKPNFEKTGAAYLEGNKLLTGNRSLMVWNLKVEDNSPGNLNEYSWSCGEDTIRFSRLYRRYDFRNTPERLIFTRDSLSGNGWKGRSEDFLDWVSFWINSGVQRMYYIKSLDLNSESDINLLEKLSQETNDPEPSFRGIRIRKHIE</sequence>
<name>A0A2N0BEE5_9LEPT</name>
<dbReference type="EMBL" id="NPEF01000002">
    <property type="protein sequence ID" value="PJZ94887.1"/>
    <property type="molecule type" value="Genomic_DNA"/>
</dbReference>
<protein>
    <submittedName>
        <fullName evidence="2">Tetratricopeptide repeat protein</fullName>
    </submittedName>
</protein>
<gene>
    <name evidence="2" type="ORF">CH379_001520</name>
    <name evidence="3" type="ORF">CH379_00470</name>
</gene>
<dbReference type="SUPFAM" id="SSF48452">
    <property type="entry name" value="TPR-like"/>
    <property type="match status" value="1"/>
</dbReference>
<reference evidence="2" key="3">
    <citation type="submission" date="2023-10" db="EMBL/GenBank/DDBJ databases">
        <authorList>
            <person name="Picardeau M."/>
            <person name="Thibeaux R."/>
        </authorList>
    </citation>
    <scope>NUCLEOTIDE SEQUENCE</scope>
    <source>
        <strain evidence="2">ATI7-C-A5</strain>
    </source>
</reference>
<evidence type="ECO:0000256" key="1">
    <source>
        <dbReference type="SAM" id="SignalP"/>
    </source>
</evidence>
<reference evidence="3" key="1">
    <citation type="submission" date="2017-07" db="EMBL/GenBank/DDBJ databases">
        <title>Leptospira spp. isolated from tropical soils.</title>
        <authorList>
            <person name="Thibeaux R."/>
            <person name="Iraola G."/>
            <person name="Ferres I."/>
            <person name="Bierque E."/>
            <person name="Girault D."/>
            <person name="Soupe-Gilbert M.-E."/>
            <person name="Picardeau M."/>
            <person name="Goarant C."/>
        </authorList>
    </citation>
    <scope>NUCLEOTIDE SEQUENCE [LARGE SCALE GENOMIC DNA]</scope>
    <source>
        <strain evidence="3">ATI7-C-A5</strain>
    </source>
</reference>
<comment type="caution">
    <text evidence="3">The sequence shown here is derived from an EMBL/GenBank/DDBJ whole genome shotgun (WGS) entry which is preliminary data.</text>
</comment>
<keyword evidence="4" id="KW-1185">Reference proteome</keyword>
<dbReference type="Proteomes" id="UP000232122">
    <property type="component" value="Unassembled WGS sequence"/>
</dbReference>
<proteinExistence type="predicted"/>
<feature type="signal peptide" evidence="1">
    <location>
        <begin position="1"/>
        <end position="26"/>
    </location>
</feature>
<organism evidence="3">
    <name type="scientific">Leptospira ellisii</name>
    <dbReference type="NCBI Taxonomy" id="2023197"/>
    <lineage>
        <taxon>Bacteria</taxon>
        <taxon>Pseudomonadati</taxon>
        <taxon>Spirochaetota</taxon>
        <taxon>Spirochaetia</taxon>
        <taxon>Leptospirales</taxon>
        <taxon>Leptospiraceae</taxon>
        <taxon>Leptospira</taxon>
    </lineage>
</organism>
<dbReference type="RefSeq" id="WP_100764444.1">
    <property type="nucleotide sequence ID" value="NZ_NPEF02000001.1"/>
</dbReference>
<feature type="chain" id="PRO_5044577263" evidence="1">
    <location>
        <begin position="27"/>
        <end position="863"/>
    </location>
</feature>
<dbReference type="AlphaFoldDB" id="A0A2N0BEE5"/>
<dbReference type="InterPro" id="IPR011990">
    <property type="entry name" value="TPR-like_helical_dom_sf"/>
</dbReference>
<dbReference type="OrthoDB" id="334491at2"/>
<accession>A0A2N0BEE5</accession>
<evidence type="ECO:0000313" key="4">
    <source>
        <dbReference type="Proteomes" id="UP000232122"/>
    </source>
</evidence>